<proteinExistence type="predicted"/>
<reference evidence="2" key="1">
    <citation type="journal article" date="2019" name="Int. J. Syst. Evol. Microbiol.">
        <title>The Global Catalogue of Microorganisms (GCM) 10K type strain sequencing project: providing services to taxonomists for standard genome sequencing and annotation.</title>
        <authorList>
            <consortium name="The Broad Institute Genomics Platform"/>
            <consortium name="The Broad Institute Genome Sequencing Center for Infectious Disease"/>
            <person name="Wu L."/>
            <person name="Ma J."/>
        </authorList>
    </citation>
    <scope>NUCLEOTIDE SEQUENCE [LARGE SCALE GENOMIC DNA]</scope>
    <source>
        <strain evidence="2">KCTC 52607</strain>
    </source>
</reference>
<evidence type="ECO:0000313" key="1">
    <source>
        <dbReference type="EMBL" id="MFC3098032.1"/>
    </source>
</evidence>
<dbReference type="Proteomes" id="UP001595456">
    <property type="component" value="Unassembled WGS sequence"/>
</dbReference>
<organism evidence="1 2">
    <name type="scientific">Alteraurantiacibacter palmitatis</name>
    <dbReference type="NCBI Taxonomy" id="2054628"/>
    <lineage>
        <taxon>Bacteria</taxon>
        <taxon>Pseudomonadati</taxon>
        <taxon>Pseudomonadota</taxon>
        <taxon>Alphaproteobacteria</taxon>
        <taxon>Sphingomonadales</taxon>
        <taxon>Erythrobacteraceae</taxon>
        <taxon>Alteraurantiacibacter</taxon>
    </lineage>
</organism>
<dbReference type="RefSeq" id="WP_336925420.1">
    <property type="nucleotide sequence ID" value="NZ_JBANRO010000004.1"/>
</dbReference>
<protein>
    <recommendedName>
        <fullName evidence="3">Lasso RiPP family leader peptide-containing protein</fullName>
    </recommendedName>
</protein>
<evidence type="ECO:0000313" key="2">
    <source>
        <dbReference type="Proteomes" id="UP001595456"/>
    </source>
</evidence>
<keyword evidence="2" id="KW-1185">Reference proteome</keyword>
<accession>A0ABV7E667</accession>
<sequence>MSNDIRTPKAAYARPELTVFGSVRNLTGGSVGGAGDGMSAMQVMVMV</sequence>
<gene>
    <name evidence="1" type="ORF">ACFODU_09505</name>
</gene>
<comment type="caution">
    <text evidence="1">The sequence shown here is derived from an EMBL/GenBank/DDBJ whole genome shotgun (WGS) entry which is preliminary data.</text>
</comment>
<evidence type="ECO:0008006" key="3">
    <source>
        <dbReference type="Google" id="ProtNLM"/>
    </source>
</evidence>
<name>A0ABV7E667_9SPHN</name>
<dbReference type="EMBL" id="JBHRST010000013">
    <property type="protein sequence ID" value="MFC3098032.1"/>
    <property type="molecule type" value="Genomic_DNA"/>
</dbReference>